<organism evidence="1 2">
    <name type="scientific">Candidatus Afipia apatlaquensis</name>
    <dbReference type="NCBI Taxonomy" id="2712852"/>
    <lineage>
        <taxon>Bacteria</taxon>
        <taxon>Pseudomonadati</taxon>
        <taxon>Pseudomonadota</taxon>
        <taxon>Alphaproteobacteria</taxon>
        <taxon>Hyphomicrobiales</taxon>
        <taxon>Nitrobacteraceae</taxon>
        <taxon>Afipia</taxon>
    </lineage>
</organism>
<name>A0A7C9RJ18_9BRAD</name>
<gene>
    <name evidence="1" type="ORF">G4V63_23725</name>
</gene>
<comment type="caution">
    <text evidence="1">The sequence shown here is derived from an EMBL/GenBank/DDBJ whole genome shotgun (WGS) entry which is preliminary data.</text>
</comment>
<accession>A0A7C9RJ18</accession>
<reference evidence="1" key="1">
    <citation type="submission" date="2020-02" db="EMBL/GenBank/DDBJ databases">
        <title>Draft genome sequence of Candidatus Afipia apatlaquensis IBT-C3, a potential strain for decolorization of textile dyes.</title>
        <authorList>
            <person name="Sanchez-Reyes A."/>
            <person name="Breton-Deval L."/>
            <person name="Mangelson H."/>
            <person name="Sanchez-Flores A."/>
        </authorList>
    </citation>
    <scope>NUCLEOTIDE SEQUENCE [LARGE SCALE GENOMIC DNA]</scope>
    <source>
        <strain evidence="1">IBT-C3</strain>
    </source>
</reference>
<evidence type="ECO:0000313" key="2">
    <source>
        <dbReference type="Proteomes" id="UP000480266"/>
    </source>
</evidence>
<dbReference type="AlphaFoldDB" id="A0A7C9RJ18"/>
<sequence>MWQDISTAPLEQYLAVATIDKEVHANIFPCILTNDGWLNAETMKQLEIAPTHWRKWPAMTYFCCCG</sequence>
<proteinExistence type="predicted"/>
<protein>
    <submittedName>
        <fullName evidence="1">Uncharacterized protein</fullName>
    </submittedName>
</protein>
<keyword evidence="2" id="KW-1185">Reference proteome</keyword>
<evidence type="ECO:0000313" key="1">
    <source>
        <dbReference type="EMBL" id="NGX98102.1"/>
    </source>
</evidence>
<dbReference type="Proteomes" id="UP000480266">
    <property type="component" value="Unassembled WGS sequence"/>
</dbReference>
<dbReference type="EMBL" id="JAAMRR010001198">
    <property type="protein sequence ID" value="NGX98102.1"/>
    <property type="molecule type" value="Genomic_DNA"/>
</dbReference>